<dbReference type="PANTHER" id="PTHR43431:SF7">
    <property type="entry name" value="OXIDOREDUCTASE, SHORT CHAIN DEHYDROGENASE_REDUCTASE FAMILY (AFU_ORTHOLOGUE AFUA_5G14000)"/>
    <property type="match status" value="1"/>
</dbReference>
<dbReference type="Pfam" id="PF00106">
    <property type="entry name" value="adh_short"/>
    <property type="match status" value="1"/>
</dbReference>
<dbReference type="Proteomes" id="UP001500967">
    <property type="component" value="Unassembled WGS sequence"/>
</dbReference>
<dbReference type="SUPFAM" id="SSF51735">
    <property type="entry name" value="NAD(P)-binding Rossmann-fold domains"/>
    <property type="match status" value="1"/>
</dbReference>
<dbReference type="InterPro" id="IPR036291">
    <property type="entry name" value="NAD(P)-bd_dom_sf"/>
</dbReference>
<dbReference type="InterPro" id="IPR002347">
    <property type="entry name" value="SDR_fam"/>
</dbReference>
<dbReference type="RefSeq" id="WP_344649985.1">
    <property type="nucleotide sequence ID" value="NZ_BAAAGX010000014.1"/>
</dbReference>
<dbReference type="EMBL" id="BAAAGX010000014">
    <property type="protein sequence ID" value="GAA0247585.1"/>
    <property type="molecule type" value="Genomic_DNA"/>
</dbReference>
<proteinExistence type="predicted"/>
<keyword evidence="2" id="KW-1185">Reference proteome</keyword>
<dbReference type="Gene3D" id="3.40.50.720">
    <property type="entry name" value="NAD(P)-binding Rossmann-like Domain"/>
    <property type="match status" value="1"/>
</dbReference>
<evidence type="ECO:0000313" key="2">
    <source>
        <dbReference type="Proteomes" id="UP001500967"/>
    </source>
</evidence>
<reference evidence="2" key="1">
    <citation type="journal article" date="2019" name="Int. J. Syst. Evol. Microbiol.">
        <title>The Global Catalogue of Microorganisms (GCM) 10K type strain sequencing project: providing services to taxonomists for standard genome sequencing and annotation.</title>
        <authorList>
            <consortium name="The Broad Institute Genomics Platform"/>
            <consortium name="The Broad Institute Genome Sequencing Center for Infectious Disease"/>
            <person name="Wu L."/>
            <person name="Ma J."/>
        </authorList>
    </citation>
    <scope>NUCLEOTIDE SEQUENCE [LARGE SCALE GENOMIC DNA]</scope>
    <source>
        <strain evidence="2">JCM 10425</strain>
    </source>
</reference>
<protein>
    <submittedName>
        <fullName evidence="1">SDR family NAD(P)-dependent oxidoreductase</fullName>
    </submittedName>
</protein>
<gene>
    <name evidence="1" type="ORF">GCM10009539_36090</name>
</gene>
<dbReference type="PANTHER" id="PTHR43431">
    <property type="entry name" value="OXIDOREDUCTASE, SHORT CHAIN DEHYDROGENASE/REDUCTASE FAMILY (AFU_ORTHOLOGUE AFUA_5G14000)"/>
    <property type="match status" value="1"/>
</dbReference>
<accession>A0ABP3DZ46</accession>
<evidence type="ECO:0000313" key="1">
    <source>
        <dbReference type="EMBL" id="GAA0247585.1"/>
    </source>
</evidence>
<sequence length="216" mass="21802">MTPVHIVGAGPGVGAAVARRFGRAGHPIGLIARNRSRLDALARDLTADGIDTQVCAADATDPAALAAALTELARRQGPAGVLCFSPLPDVSLIKPVVDTTPADLGAALALSVVGAAASVRAVLPAMRTTGRGSLLFVTGSAVVNPSADRAASAVAGFAEKAYLDLLRDALATTPIQVAHLVVKGAVGVGATHEPDTVADRLWRLHAAPAETHALLE</sequence>
<comment type="caution">
    <text evidence="1">The sequence shown here is derived from an EMBL/GenBank/DDBJ whole genome shotgun (WGS) entry which is preliminary data.</text>
</comment>
<organism evidence="1 2">
    <name type="scientific">Cryptosporangium japonicum</name>
    <dbReference type="NCBI Taxonomy" id="80872"/>
    <lineage>
        <taxon>Bacteria</taxon>
        <taxon>Bacillati</taxon>
        <taxon>Actinomycetota</taxon>
        <taxon>Actinomycetes</taxon>
        <taxon>Cryptosporangiales</taxon>
        <taxon>Cryptosporangiaceae</taxon>
        <taxon>Cryptosporangium</taxon>
    </lineage>
</organism>
<name>A0ABP3DZ46_9ACTN</name>